<protein>
    <submittedName>
        <fullName evidence="1">Uncharacterized protein</fullName>
    </submittedName>
</protein>
<gene>
    <name evidence="1" type="ORF">HMF3257_28170</name>
</gene>
<accession>A0A327NTG0</accession>
<evidence type="ECO:0000313" key="1">
    <source>
        <dbReference type="EMBL" id="RAI77094.1"/>
    </source>
</evidence>
<reference evidence="1 2" key="1">
    <citation type="submission" date="2018-06" db="EMBL/GenBank/DDBJ databases">
        <title>Spirosoma sp. HMF3257 Genome sequencing and assembly.</title>
        <authorList>
            <person name="Kang H."/>
            <person name="Cha I."/>
            <person name="Kim H."/>
            <person name="Kang J."/>
            <person name="Joh K."/>
        </authorList>
    </citation>
    <scope>NUCLEOTIDE SEQUENCE [LARGE SCALE GENOMIC DNA]</scope>
    <source>
        <strain evidence="1 2">HMF3257</strain>
    </source>
</reference>
<organism evidence="1 2">
    <name type="scientific">Spirosoma telluris</name>
    <dbReference type="NCBI Taxonomy" id="2183553"/>
    <lineage>
        <taxon>Bacteria</taxon>
        <taxon>Pseudomonadati</taxon>
        <taxon>Bacteroidota</taxon>
        <taxon>Cytophagia</taxon>
        <taxon>Cytophagales</taxon>
        <taxon>Cytophagaceae</taxon>
        <taxon>Spirosoma</taxon>
    </lineage>
</organism>
<dbReference type="OrthoDB" id="1185854at2"/>
<dbReference type="AlphaFoldDB" id="A0A327NTG0"/>
<comment type="caution">
    <text evidence="1">The sequence shown here is derived from an EMBL/GenBank/DDBJ whole genome shotgun (WGS) entry which is preliminary data.</text>
</comment>
<dbReference type="Proteomes" id="UP000249016">
    <property type="component" value="Unassembled WGS sequence"/>
</dbReference>
<evidence type="ECO:0000313" key="2">
    <source>
        <dbReference type="Proteomes" id="UP000249016"/>
    </source>
</evidence>
<proteinExistence type="predicted"/>
<name>A0A327NTG0_9BACT</name>
<keyword evidence="2" id="KW-1185">Reference proteome</keyword>
<sequence>MAINGRNVFVNLPTNGKEKMVKTQKDGKPSDYVNNVRIQVDDIEKARAIADAFRHLIRQCN</sequence>
<dbReference type="EMBL" id="QLII01000001">
    <property type="protein sequence ID" value="RAI77094.1"/>
    <property type="molecule type" value="Genomic_DNA"/>
</dbReference>
<dbReference type="RefSeq" id="WP_111347272.1">
    <property type="nucleotide sequence ID" value="NZ_QLII01000001.1"/>
</dbReference>